<dbReference type="PANTHER" id="PTHR34614:SF2">
    <property type="entry name" value="TRANSPOSASE IS4-LIKE DOMAIN-CONTAINING PROTEIN"/>
    <property type="match status" value="1"/>
</dbReference>
<dbReference type="InterPro" id="IPR025457">
    <property type="entry name" value="DUF4277"/>
</dbReference>
<dbReference type="InterPro" id="IPR047654">
    <property type="entry name" value="IS1634_transpos"/>
</dbReference>
<evidence type="ECO:0000313" key="5">
    <source>
        <dbReference type="Proteomes" id="UP000177870"/>
    </source>
</evidence>
<dbReference type="KEGG" id="mpro:BJP34_18230"/>
<evidence type="ECO:0000256" key="1">
    <source>
        <dbReference type="SAM" id="Coils"/>
    </source>
</evidence>
<proteinExistence type="predicted"/>
<dbReference type="SUPFAM" id="SSF53098">
    <property type="entry name" value="Ribonuclease H-like"/>
    <property type="match status" value="1"/>
</dbReference>
<sequence>MTPIASSIRVQDLDHCGIVAGIIDQMGLVEQINQELGTHPQEILSAGVGVKAMIINGLGLVSAPLYLFERFFVGKATEHLLGEGIKPKHLNDDRLGRVLDQLFEAGLTQLFVKVALAAASKFGVNFDSLHLDSSSFHVHGSYLSQQSLPSEEPTALKITHGYSRDHRPDLKQFMVDLICSGDGDVPLYLRVADGNESDQAVFAQLMKEFRQQWDGNALFVADAALYNQENLQSLTNLRWLSRVPGTIKGAQQLMEQLPEEAFHPSQLSQYRWSCVCSTYAGIKQQWLIVESQARKEADLKHLEQKIQQHQELAKKQLKQLGQQDFACAADALAAGQKLNQQLRYHRLFQLEVVPHPYYRKAGRPRTGQAPDGYHYRLQGTLTVKEEVVALARTRAGRFVLATNVLESKQLSRDQLLCQYKGQQSTERGFRFLKDPMFFTDSVFLKTPERVAALAMVMGLCLLVYTLAQRALRQALTSTKQKIQNQLGKPTATPTMRWVFQCFQSIHLVILNGVQQIVNLTPEHQRILQFLGAPCQKYYLLV</sequence>
<dbReference type="Pfam" id="PF14104">
    <property type="entry name" value="DUF4277"/>
    <property type="match status" value="1"/>
</dbReference>
<dbReference type="PANTHER" id="PTHR34614">
    <property type="match status" value="1"/>
</dbReference>
<dbReference type="EMBL" id="CP017599">
    <property type="protein sequence ID" value="AOX01122.1"/>
    <property type="molecule type" value="Genomic_DNA"/>
</dbReference>
<dbReference type="GO" id="GO:0006313">
    <property type="term" value="P:DNA transposition"/>
    <property type="evidence" value="ECO:0007669"/>
    <property type="project" value="InterPro"/>
</dbReference>
<name>A0A1D8TTZ8_9CYAN</name>
<dbReference type="InterPro" id="IPR012337">
    <property type="entry name" value="RNaseH-like_sf"/>
</dbReference>
<dbReference type="OrthoDB" id="467786at2"/>
<feature type="domain" description="DUF4277" evidence="3">
    <location>
        <begin position="9"/>
        <end position="116"/>
    </location>
</feature>
<evidence type="ECO:0000313" key="4">
    <source>
        <dbReference type="EMBL" id="AOX01122.1"/>
    </source>
</evidence>
<dbReference type="GO" id="GO:0003677">
    <property type="term" value="F:DNA binding"/>
    <property type="evidence" value="ECO:0007669"/>
    <property type="project" value="InterPro"/>
</dbReference>
<dbReference type="Proteomes" id="UP000177870">
    <property type="component" value="Chromosome"/>
</dbReference>
<dbReference type="AlphaFoldDB" id="A0A1D8TTZ8"/>
<evidence type="ECO:0000259" key="3">
    <source>
        <dbReference type="Pfam" id="PF14104"/>
    </source>
</evidence>
<gene>
    <name evidence="4" type="ORF">BJP34_18230</name>
</gene>
<dbReference type="GO" id="GO:0004803">
    <property type="term" value="F:transposase activity"/>
    <property type="evidence" value="ECO:0007669"/>
    <property type="project" value="InterPro"/>
</dbReference>
<evidence type="ECO:0000259" key="2">
    <source>
        <dbReference type="Pfam" id="PF01609"/>
    </source>
</evidence>
<organism evidence="4 5">
    <name type="scientific">Moorena producens PAL-8-15-08-1</name>
    <dbReference type="NCBI Taxonomy" id="1458985"/>
    <lineage>
        <taxon>Bacteria</taxon>
        <taxon>Bacillati</taxon>
        <taxon>Cyanobacteriota</taxon>
        <taxon>Cyanophyceae</taxon>
        <taxon>Coleofasciculales</taxon>
        <taxon>Coleofasciculaceae</taxon>
        <taxon>Moorena</taxon>
    </lineage>
</organism>
<reference evidence="5" key="1">
    <citation type="submission" date="2016-10" db="EMBL/GenBank/DDBJ databases">
        <title>Comparative genomics uncovers the prolific and rare metabolic potential of the cyanobacterial genus Moorea.</title>
        <authorList>
            <person name="Leao T."/>
            <person name="Castelao G."/>
            <person name="Korobeynikov A."/>
            <person name="Monroe E.A."/>
            <person name="Podell S."/>
            <person name="Glukhov E."/>
            <person name="Allen E."/>
            <person name="Gerwick W.H."/>
            <person name="Gerwick L."/>
        </authorList>
    </citation>
    <scope>NUCLEOTIDE SEQUENCE [LARGE SCALE GENOMIC DNA]</scope>
    <source>
        <strain evidence="5">PAL-8-15-08-1</strain>
    </source>
</reference>
<feature type="domain" description="Transposase IS4-like" evidence="2">
    <location>
        <begin position="131"/>
        <end position="461"/>
    </location>
</feature>
<dbReference type="NCBIfam" id="NF033559">
    <property type="entry name" value="transpos_IS1634"/>
    <property type="match status" value="1"/>
</dbReference>
<protein>
    <submittedName>
        <fullName evidence="4">IS4 family transposase</fullName>
    </submittedName>
</protein>
<keyword evidence="1" id="KW-0175">Coiled coil</keyword>
<dbReference type="InterPro" id="IPR002559">
    <property type="entry name" value="Transposase_11"/>
</dbReference>
<dbReference type="Pfam" id="PF01609">
    <property type="entry name" value="DDE_Tnp_1"/>
    <property type="match status" value="1"/>
</dbReference>
<dbReference type="RefSeq" id="WP_070393572.1">
    <property type="nucleotide sequence ID" value="NZ_CP017599.1"/>
</dbReference>
<dbReference type="STRING" id="1458985.BJP34_18230"/>
<accession>A0A1D8TTZ8</accession>
<feature type="coiled-coil region" evidence="1">
    <location>
        <begin position="292"/>
        <end position="319"/>
    </location>
</feature>